<feature type="compositionally biased region" description="Low complexity" evidence="2">
    <location>
        <begin position="96"/>
        <end position="107"/>
    </location>
</feature>
<name>A0ABW8ZZA9_9BURK</name>
<keyword evidence="1" id="KW-0175">Coiled coil</keyword>
<evidence type="ECO:0000256" key="1">
    <source>
        <dbReference type="SAM" id="Coils"/>
    </source>
</evidence>
<evidence type="ECO:0008006" key="5">
    <source>
        <dbReference type="Google" id="ProtNLM"/>
    </source>
</evidence>
<evidence type="ECO:0000313" key="4">
    <source>
        <dbReference type="Proteomes" id="UP001629249"/>
    </source>
</evidence>
<sequence length="241" mass="25690">MKKPTALSARRSAALHEPVIAVSALLCVLLAAPGTACAQSIEDKLRSQLRSTTQDLRQLQDTQAQLQAARSAAEQQRDKALDDLKQTQADLAAAKGKSGAEAAAERALSSEKASHAQDAQQLQKLRTEYQNLLAATRSHDADRTQVQANLKAREAQLQRCEAQNAQLDQVGHEILDAYEHVGFGTIFKSREPFAQSARVKYDEIAQRYGDALHAGRFNPAAAPAAASSEPAAAAAAAAAAK</sequence>
<keyword evidence="4" id="KW-1185">Reference proteome</keyword>
<dbReference type="RefSeq" id="WP_408334961.1">
    <property type="nucleotide sequence ID" value="NZ_JAQQFH010000049.1"/>
</dbReference>
<accession>A0ABW8ZZA9</accession>
<protein>
    <recommendedName>
        <fullName evidence="5">DNA repair protein</fullName>
    </recommendedName>
</protein>
<proteinExistence type="predicted"/>
<dbReference type="EMBL" id="JAQQFN010000041">
    <property type="protein sequence ID" value="MFL9888507.1"/>
    <property type="molecule type" value="Genomic_DNA"/>
</dbReference>
<dbReference type="Proteomes" id="UP001629249">
    <property type="component" value="Unassembled WGS sequence"/>
</dbReference>
<gene>
    <name evidence="3" type="ORF">PQR66_36160</name>
</gene>
<feature type="region of interest" description="Disordered" evidence="2">
    <location>
        <begin position="96"/>
        <end position="120"/>
    </location>
</feature>
<comment type="caution">
    <text evidence="3">The sequence shown here is derived from an EMBL/GenBank/DDBJ whole genome shotgun (WGS) entry which is preliminary data.</text>
</comment>
<reference evidence="3 4" key="1">
    <citation type="journal article" date="2024" name="Chem. Sci.">
        <title>Discovery of megapolipeptins by genome mining of a Burkholderiales bacteria collection.</title>
        <authorList>
            <person name="Paulo B.S."/>
            <person name="Recchia M.J.J."/>
            <person name="Lee S."/>
            <person name="Fergusson C.H."/>
            <person name="Romanowski S.B."/>
            <person name="Hernandez A."/>
            <person name="Krull N."/>
            <person name="Liu D.Y."/>
            <person name="Cavanagh H."/>
            <person name="Bos A."/>
            <person name="Gray C.A."/>
            <person name="Murphy B.T."/>
            <person name="Linington R.G."/>
            <person name="Eustaquio A.S."/>
        </authorList>
    </citation>
    <scope>NUCLEOTIDE SEQUENCE [LARGE SCALE GENOMIC DNA]</scope>
    <source>
        <strain evidence="3 4">RL16-012-BIC-B</strain>
    </source>
</reference>
<evidence type="ECO:0000313" key="3">
    <source>
        <dbReference type="EMBL" id="MFL9888507.1"/>
    </source>
</evidence>
<feature type="region of interest" description="Disordered" evidence="2">
    <location>
        <begin position="220"/>
        <end position="241"/>
    </location>
</feature>
<evidence type="ECO:0000256" key="2">
    <source>
        <dbReference type="SAM" id="MobiDB-lite"/>
    </source>
</evidence>
<organism evidence="3 4">
    <name type="scientific">Paraburkholderia agricolaris</name>
    <dbReference type="NCBI Taxonomy" id="2152888"/>
    <lineage>
        <taxon>Bacteria</taxon>
        <taxon>Pseudomonadati</taxon>
        <taxon>Pseudomonadota</taxon>
        <taxon>Betaproteobacteria</taxon>
        <taxon>Burkholderiales</taxon>
        <taxon>Burkholderiaceae</taxon>
        <taxon>Paraburkholderia</taxon>
    </lineage>
</organism>
<feature type="coiled-coil region" evidence="1">
    <location>
        <begin position="143"/>
        <end position="170"/>
    </location>
</feature>